<proteinExistence type="inferred from homology"/>
<dbReference type="Pfam" id="PF07715">
    <property type="entry name" value="Plug"/>
    <property type="match status" value="1"/>
</dbReference>
<dbReference type="Proteomes" id="UP000236745">
    <property type="component" value="Unassembled WGS sequence"/>
</dbReference>
<feature type="signal peptide" evidence="8">
    <location>
        <begin position="1"/>
        <end position="20"/>
    </location>
</feature>
<dbReference type="GO" id="GO:0015344">
    <property type="term" value="F:siderophore uptake transmembrane transporter activity"/>
    <property type="evidence" value="ECO:0007669"/>
    <property type="project" value="TreeGrafter"/>
</dbReference>
<dbReference type="SUPFAM" id="SSF56935">
    <property type="entry name" value="Porins"/>
    <property type="match status" value="1"/>
</dbReference>
<feature type="chain" id="PRO_5009295197" evidence="8">
    <location>
        <begin position="21"/>
        <end position="668"/>
    </location>
</feature>
<evidence type="ECO:0000256" key="8">
    <source>
        <dbReference type="SAM" id="SignalP"/>
    </source>
</evidence>
<evidence type="ECO:0000256" key="1">
    <source>
        <dbReference type="ARBA" id="ARBA00004571"/>
    </source>
</evidence>
<sequence length="668" mass="74775">MKYPLPLALALALFSPLLYADECRYLVDIPQVTAVSGSSQGINDAPASVTILTREIIDASGARTIPELLQLVPGFQSYRVDSHKWGVTYHGMADDLPNRLLFQVDGRSVYLPLLSSVDWSSLGLSLDDIDRIEVVRGSNAATQGSNAFNGSVNIITRSALKEQGFRASTELGNRGARKQTFSASDRFGSTHFRVSAGYQEDDGSQDSNDGFRDRYLNLQLVQPLNLRDTLTFRAGVDQGYIISSTDYTHARGRYSDKREHKSHHLALDYEHIYSATGTLTLSAWEQSVDLETPTATDEQLERFFGPALSGVDLDAFRSANSGLRPVAEHGDSLIRDLSLRVSDKFGPVSVSSSLGWRGLSEKSDLLLYDGKVSEDQWRAQSALEWRVSPHWTLNGGALVEASDENNALSLRQSVNFKPDEQSVIRLGWSRSERLPSILETNQNSSFYLPGRDAYLVDYKQYESLEPELNQTWELGYHRRLGSSDFIDLRLFREKVSNAIYGTVYTLSESERERDSVINNKVTARANGAGWVTSGIETQVKLQLTPDIYSLASYSYARSSEETGLPTYIDTPVPEHTLSLLLNWSLSENMEASVNHRYLSGVEWLQNDRTFTASQHQTNLRLAYRWPQVDSGLETALLIQGLGDSQWHEFSQDNSYHRGVFLQLNLTYP</sequence>
<dbReference type="InterPro" id="IPR037066">
    <property type="entry name" value="Plug_dom_sf"/>
</dbReference>
<dbReference type="Gene3D" id="2.170.130.10">
    <property type="entry name" value="TonB-dependent receptor, plug domain"/>
    <property type="match status" value="1"/>
</dbReference>
<keyword evidence="5 7" id="KW-0472">Membrane</keyword>
<evidence type="ECO:0000256" key="3">
    <source>
        <dbReference type="ARBA" id="ARBA00022452"/>
    </source>
</evidence>
<keyword evidence="11" id="KW-1185">Reference proteome</keyword>
<evidence type="ECO:0000313" key="10">
    <source>
        <dbReference type="EMBL" id="SEG76342.1"/>
    </source>
</evidence>
<feature type="domain" description="TonB-dependent receptor plug" evidence="9">
    <location>
        <begin position="43"/>
        <end position="150"/>
    </location>
</feature>
<evidence type="ECO:0000256" key="2">
    <source>
        <dbReference type="ARBA" id="ARBA00022448"/>
    </source>
</evidence>
<dbReference type="InterPro" id="IPR039426">
    <property type="entry name" value="TonB-dep_rcpt-like"/>
</dbReference>
<evidence type="ECO:0000256" key="6">
    <source>
        <dbReference type="ARBA" id="ARBA00023237"/>
    </source>
</evidence>
<dbReference type="RefSeq" id="WP_104004535.1">
    <property type="nucleotide sequence ID" value="NZ_FNVQ01000004.1"/>
</dbReference>
<evidence type="ECO:0000256" key="4">
    <source>
        <dbReference type="ARBA" id="ARBA00022692"/>
    </source>
</evidence>
<evidence type="ECO:0000259" key="9">
    <source>
        <dbReference type="Pfam" id="PF07715"/>
    </source>
</evidence>
<dbReference type="PROSITE" id="PS52016">
    <property type="entry name" value="TONB_DEPENDENT_REC_3"/>
    <property type="match status" value="1"/>
</dbReference>
<evidence type="ECO:0000256" key="7">
    <source>
        <dbReference type="PROSITE-ProRule" id="PRU01360"/>
    </source>
</evidence>
<dbReference type="EMBL" id="FNVQ01000004">
    <property type="protein sequence ID" value="SEG76342.1"/>
    <property type="molecule type" value="Genomic_DNA"/>
</dbReference>
<keyword evidence="4 7" id="KW-0812">Transmembrane</keyword>
<dbReference type="InterPro" id="IPR036942">
    <property type="entry name" value="Beta-barrel_TonB_sf"/>
</dbReference>
<dbReference type="PANTHER" id="PTHR30069">
    <property type="entry name" value="TONB-DEPENDENT OUTER MEMBRANE RECEPTOR"/>
    <property type="match status" value="1"/>
</dbReference>
<comment type="similarity">
    <text evidence="7">Belongs to the TonB-dependent receptor family.</text>
</comment>
<gene>
    <name evidence="10" type="ORF">SAMN05444390_104144</name>
</gene>
<reference evidence="10 11" key="1">
    <citation type="submission" date="2016-10" db="EMBL/GenBank/DDBJ databases">
        <authorList>
            <person name="de Groot N.N."/>
        </authorList>
    </citation>
    <scope>NUCLEOTIDE SEQUENCE [LARGE SCALE GENOMIC DNA]</scope>
    <source>
        <strain evidence="10 11">DSM 22012</strain>
    </source>
</reference>
<dbReference type="OrthoDB" id="9758929at2"/>
<organism evidence="10 11">
    <name type="scientific">Marinobacterium lutimaris</name>
    <dbReference type="NCBI Taxonomy" id="568106"/>
    <lineage>
        <taxon>Bacteria</taxon>
        <taxon>Pseudomonadati</taxon>
        <taxon>Pseudomonadota</taxon>
        <taxon>Gammaproteobacteria</taxon>
        <taxon>Oceanospirillales</taxon>
        <taxon>Oceanospirillaceae</taxon>
        <taxon>Marinobacterium</taxon>
    </lineage>
</organism>
<keyword evidence="2 7" id="KW-0813">Transport</keyword>
<comment type="subcellular location">
    <subcellularLocation>
        <location evidence="1 7">Cell outer membrane</location>
        <topology evidence="1 7">Multi-pass membrane protein</topology>
    </subcellularLocation>
</comment>
<dbReference type="Gene3D" id="2.40.170.20">
    <property type="entry name" value="TonB-dependent receptor, beta-barrel domain"/>
    <property type="match status" value="1"/>
</dbReference>
<dbReference type="AlphaFoldDB" id="A0A1H6CTR6"/>
<accession>A0A1H6CTR6</accession>
<protein>
    <submittedName>
        <fullName evidence="10">Iron complex outermembrane recepter protein</fullName>
    </submittedName>
</protein>
<keyword evidence="8" id="KW-0732">Signal</keyword>
<evidence type="ECO:0000256" key="5">
    <source>
        <dbReference type="ARBA" id="ARBA00023136"/>
    </source>
</evidence>
<keyword evidence="6 7" id="KW-0998">Cell outer membrane</keyword>
<dbReference type="GO" id="GO:0044718">
    <property type="term" value="P:siderophore transmembrane transport"/>
    <property type="evidence" value="ECO:0007669"/>
    <property type="project" value="TreeGrafter"/>
</dbReference>
<name>A0A1H6CTR6_9GAMM</name>
<dbReference type="PANTHER" id="PTHR30069:SF27">
    <property type="entry name" value="BLL4766 PROTEIN"/>
    <property type="match status" value="1"/>
</dbReference>
<evidence type="ECO:0000313" key="11">
    <source>
        <dbReference type="Proteomes" id="UP000236745"/>
    </source>
</evidence>
<keyword evidence="3 7" id="KW-1134">Transmembrane beta strand</keyword>
<dbReference type="GO" id="GO:0009279">
    <property type="term" value="C:cell outer membrane"/>
    <property type="evidence" value="ECO:0007669"/>
    <property type="project" value="UniProtKB-SubCell"/>
</dbReference>
<dbReference type="InterPro" id="IPR012910">
    <property type="entry name" value="Plug_dom"/>
</dbReference>